<reference evidence="1 2" key="1">
    <citation type="journal article" date="2023" name="Plants (Basel)">
        <title>Bridging the Gap: Combining Genomics and Transcriptomics Approaches to Understand Stylosanthes scabra, an Orphan Legume from the Brazilian Caatinga.</title>
        <authorList>
            <person name="Ferreira-Neto J.R.C."/>
            <person name="da Silva M.D."/>
            <person name="Binneck E."/>
            <person name="de Melo N.F."/>
            <person name="da Silva R.H."/>
            <person name="de Melo A.L.T.M."/>
            <person name="Pandolfi V."/>
            <person name="Bustamante F.O."/>
            <person name="Brasileiro-Vidal A.C."/>
            <person name="Benko-Iseppon A.M."/>
        </authorList>
    </citation>
    <scope>NUCLEOTIDE SEQUENCE [LARGE SCALE GENOMIC DNA]</scope>
    <source>
        <tissue evidence="1">Leaves</tissue>
    </source>
</reference>
<keyword evidence="2" id="KW-1185">Reference proteome</keyword>
<evidence type="ECO:0000313" key="2">
    <source>
        <dbReference type="Proteomes" id="UP001341840"/>
    </source>
</evidence>
<comment type="caution">
    <text evidence="1">The sequence shown here is derived from an EMBL/GenBank/DDBJ whole genome shotgun (WGS) entry which is preliminary data.</text>
</comment>
<protein>
    <submittedName>
        <fullName evidence="1">Uncharacterized protein</fullName>
    </submittedName>
</protein>
<sequence>MQMPQDVRCLVTLKNFIVHAIGLQDTKRVKKIYFGYPMELYVNRYKWGSSEAGGDTQSPGPVSRNIRRMMVNLNDSLGSSNEGFNYGGGSVALKGMSQEEFESHEGFMVGDPMTESFHLDPDQEDGRDVDDEKLISFRISQLALAQPAISQPYECPAHFSALNLDAMNSEFSLGQGGLDDNTTAEFDVGQQFENKEEVL</sequence>
<accession>A0ABU6Q6H1</accession>
<name>A0ABU6Q6H1_9FABA</name>
<dbReference type="Proteomes" id="UP001341840">
    <property type="component" value="Unassembled WGS sequence"/>
</dbReference>
<organism evidence="1 2">
    <name type="scientific">Stylosanthes scabra</name>
    <dbReference type="NCBI Taxonomy" id="79078"/>
    <lineage>
        <taxon>Eukaryota</taxon>
        <taxon>Viridiplantae</taxon>
        <taxon>Streptophyta</taxon>
        <taxon>Embryophyta</taxon>
        <taxon>Tracheophyta</taxon>
        <taxon>Spermatophyta</taxon>
        <taxon>Magnoliopsida</taxon>
        <taxon>eudicotyledons</taxon>
        <taxon>Gunneridae</taxon>
        <taxon>Pentapetalae</taxon>
        <taxon>rosids</taxon>
        <taxon>fabids</taxon>
        <taxon>Fabales</taxon>
        <taxon>Fabaceae</taxon>
        <taxon>Papilionoideae</taxon>
        <taxon>50 kb inversion clade</taxon>
        <taxon>dalbergioids sensu lato</taxon>
        <taxon>Dalbergieae</taxon>
        <taxon>Pterocarpus clade</taxon>
        <taxon>Stylosanthes</taxon>
    </lineage>
</organism>
<gene>
    <name evidence="1" type="ORF">PIB30_013210</name>
</gene>
<proteinExistence type="predicted"/>
<evidence type="ECO:0000313" key="1">
    <source>
        <dbReference type="EMBL" id="MED6107361.1"/>
    </source>
</evidence>
<dbReference type="EMBL" id="JASCZI010000034">
    <property type="protein sequence ID" value="MED6107361.1"/>
    <property type="molecule type" value="Genomic_DNA"/>
</dbReference>